<evidence type="ECO:0000256" key="1">
    <source>
        <dbReference type="SAM" id="Coils"/>
    </source>
</evidence>
<keyword evidence="9" id="KW-1185">Reference proteome</keyword>
<evidence type="ECO:0000259" key="4">
    <source>
        <dbReference type="Pfam" id="PF00168"/>
    </source>
</evidence>
<dbReference type="InterPro" id="IPR056290">
    <property type="entry name" value="CEPT76/DRC7_peptidase-like_dom"/>
</dbReference>
<keyword evidence="1" id="KW-0175">Coiled coil</keyword>
<sequence length="1684" mass="195943">MDTVGKLREKIRERRAIQQLLLSEESQHDGLDGIAAKSDSRTHTSWVEEEQSTVIQDISETIAEVTNEDMKGSSKTNLEDLQAKRQKRQKDVKKAFSDATEEIGSQLEKVRQRLEAEENSDDIVEAHKVVNKAGRAEGSIQDEANITPSQENIAAASVRERLRSRLQQAREKGERKMKSDSRTASTFRHRLQNRRFSSPVLEEDEREREEELIKAALDQKAERRNKWSSISTRAMQQASTSNIPSVDEAYDFFTRAWSPEPQPLPKGHESHEVKQEPSCSSAAPHLLPSSQENENDNCIVNIEDGTELLGGDYLISDEDWYTYERVKPLYTSFHLRMEFERQMLFYPETKRVPVQEKIGNSREPRYLEEEGFYVGKRPAVPERNKNKLENRLIRQKEKHWFGDDAQIVALADPLQTCISRPVSFEDSDQVIKTVFVKAEYPNTQLQRCSDRRYQLDVDVSSLTFHHHPLFSKEHVLASKLQELYEEYCFQIENNKLTQLTQRLKTLRIAVANLGGFKSPGEESSSAVDDRNLRLQHYKEELRQTCKARDRAEMNERNLLRSIISLWKEIKRLRELQGYINTALKLTIHREQTNKAEEEEQWEREMHQELEEEKEDFELEYQYLFEQYEKELRKWKKWHIAKKQALRRERKRQSILRQESESPQASPRQMPEDLEQTESEDQKILEEEEPIKPVPPPEFNEEESLKNIRQKALQIRRQPGEPKLYLDLSLDTPITPHHQCPREERHRRNDVSRRKLMIKLVFNEKEVCTTVERPLSQEFTVVWGQIFNLQISKWSGSLRLELYESSSYSNFHMANIYLAIPELSQTSRTAKLHKHQFSSEHVVNYRHAGIGSGIQFHYNNKETVSHWLLTNGVVRCSVSWGVGEDGEVLAPSSKKEPSILSTVKQTKASHYFPDQGHLSDVEKLREWAQHSHLDPNDPCNAGVFEAIRKLDLQRSTDGEKQGSSYFRLESLMEEFEFASSKALEDNPRFRLLKLRAKEVPEFRNYQMVPVNEKEISKATLEQLWQMKKASESRKPRDEIEAHRVKSLNYLNKVREQVMKKFQAIQRQITLEDIVSEDQVPNIGSIGLKLFCLDKRTRPLHMKRKERKKVTGQNISSGDVKIMVTVKHAMNVPVRADFNGVRQSPKRYSSVGVIQTSSNMDHESQVRPFVEVLFQKEIVRTYVSDGPQPTWNQELELSLRAPNEDYSPSSLETIQDTIYFSLFDEVIVDMLEDETERDIVVHQRLERRWLGSLKIPFSTLYFNNSKIDGTFHVLTPPVLLGYGHEPKPWLSSGVFTDINTNNTYLSVFITIEPALQLPETFREKCESSEPGVLLQEAHTWQSGLQEQFPQRFLKTMAVDINGKWVFIPRYLRPLKPPQELLDLGSNDREKCEVLARFVSLIPTVSDSVIFPGMCDIWNTCDQFLDMLTGDEEEHAILLCNFFLYLNKRVFLLLGSGIPEGHTAYVLTVETDREILVWNATQGQHFSVRESFSPLQRVGCLISPDNIWANIQKDDHPSRISFEINQARDWQPFFTRRFPNPGLSSVQPEVLVYTPTDPRFVRQLQEKIETYIKESIMRWRRKYRTSWNRHCIQMLQKILPKLEINFNKTASIDSSEELKDILGSFKVCGFPLSMPYTEIENVVEAVFATGVHQIEDKDVEFALAVHIHPYPCTVLAVWVYLAVLKRR</sequence>
<feature type="domain" description="CC2D2A N-terminal C2" evidence="5">
    <location>
        <begin position="718"/>
        <end position="890"/>
    </location>
</feature>
<keyword evidence="3" id="KW-0472">Membrane</keyword>
<dbReference type="RefSeq" id="XP_022245375.1">
    <property type="nucleotide sequence ID" value="XM_022389667.1"/>
</dbReference>
<dbReference type="Proteomes" id="UP000694941">
    <property type="component" value="Unplaced"/>
</dbReference>
<evidence type="ECO:0000259" key="8">
    <source>
        <dbReference type="Pfam" id="PF24656"/>
    </source>
</evidence>
<evidence type="ECO:0000259" key="5">
    <source>
        <dbReference type="Pfam" id="PF15625"/>
    </source>
</evidence>
<dbReference type="InterPro" id="IPR035892">
    <property type="entry name" value="C2_domain_sf"/>
</dbReference>
<feature type="region of interest" description="Disordered" evidence="2">
    <location>
        <begin position="65"/>
        <end position="99"/>
    </location>
</feature>
<dbReference type="InterPro" id="IPR000008">
    <property type="entry name" value="C2_dom"/>
</dbReference>
<dbReference type="InterPro" id="IPR028928">
    <property type="entry name" value="CC2D2AN-C2"/>
</dbReference>
<feature type="compositionally biased region" description="Basic and acidic residues" evidence="2">
    <location>
        <begin position="266"/>
        <end position="275"/>
    </location>
</feature>
<evidence type="ECO:0000259" key="7">
    <source>
        <dbReference type="Pfam" id="PF24652"/>
    </source>
</evidence>
<evidence type="ECO:0000313" key="10">
    <source>
        <dbReference type="RefSeq" id="XP_022245375.1"/>
    </source>
</evidence>
<dbReference type="Pfam" id="PF00168">
    <property type="entry name" value="C2"/>
    <property type="match status" value="1"/>
</dbReference>
<name>A0ABM1SP19_LIMPO</name>
<feature type="compositionally biased region" description="Polar residues" evidence="2">
    <location>
        <begin position="654"/>
        <end position="666"/>
    </location>
</feature>
<feature type="compositionally biased region" description="Basic and acidic residues" evidence="2">
    <location>
        <begin position="68"/>
        <end position="83"/>
    </location>
</feature>
<feature type="region of interest" description="Disordered" evidence="2">
    <location>
        <begin position="648"/>
        <end position="701"/>
    </location>
</feature>
<dbReference type="Gene3D" id="2.60.40.150">
    <property type="entry name" value="C2 domain"/>
    <property type="match status" value="1"/>
</dbReference>
<organism evidence="9 10">
    <name type="scientific">Limulus polyphemus</name>
    <name type="common">Atlantic horseshoe crab</name>
    <dbReference type="NCBI Taxonomy" id="6850"/>
    <lineage>
        <taxon>Eukaryota</taxon>
        <taxon>Metazoa</taxon>
        <taxon>Ecdysozoa</taxon>
        <taxon>Arthropoda</taxon>
        <taxon>Chelicerata</taxon>
        <taxon>Merostomata</taxon>
        <taxon>Xiphosura</taxon>
        <taxon>Limulidae</taxon>
        <taxon>Limulus</taxon>
    </lineage>
</organism>
<evidence type="ECO:0000256" key="2">
    <source>
        <dbReference type="SAM" id="MobiDB-lite"/>
    </source>
</evidence>
<dbReference type="Pfam" id="PF24656">
    <property type="entry name" value="CEPT76_peptidase"/>
    <property type="match status" value="1"/>
</dbReference>
<keyword evidence="3" id="KW-1133">Transmembrane helix</keyword>
<accession>A0ABM1SP19</accession>
<evidence type="ECO:0000259" key="6">
    <source>
        <dbReference type="Pfam" id="PF17661"/>
    </source>
</evidence>
<reference evidence="10" key="1">
    <citation type="submission" date="2025-08" db="UniProtKB">
        <authorList>
            <consortium name="RefSeq"/>
        </authorList>
    </citation>
    <scope>IDENTIFICATION</scope>
    <source>
        <tissue evidence="10">Muscle</tissue>
    </source>
</reference>
<dbReference type="InterPro" id="IPR056288">
    <property type="entry name" value="CEP76_C"/>
</dbReference>
<feature type="domain" description="Centrosomal protein of 76 kDa C-terminal" evidence="7">
    <location>
        <begin position="1559"/>
        <end position="1680"/>
    </location>
</feature>
<dbReference type="PANTHER" id="PTHR20837:SF0">
    <property type="entry name" value="COILED-COIL AND C2 DOMAIN-CONTAINING PROTEIN 2A"/>
    <property type="match status" value="1"/>
</dbReference>
<feature type="domain" description="DUF5523" evidence="6">
    <location>
        <begin position="202"/>
        <end position="437"/>
    </location>
</feature>
<dbReference type="InterPro" id="IPR052434">
    <property type="entry name" value="Tectonic-like_complex_comp"/>
</dbReference>
<feature type="region of interest" description="Disordered" evidence="2">
    <location>
        <begin position="258"/>
        <end position="283"/>
    </location>
</feature>
<dbReference type="GeneID" id="106462414"/>
<feature type="region of interest" description="Disordered" evidence="2">
    <location>
        <begin position="25"/>
        <end position="52"/>
    </location>
</feature>
<feature type="transmembrane region" description="Helical" evidence="3">
    <location>
        <begin position="1658"/>
        <end position="1680"/>
    </location>
</feature>
<feature type="coiled-coil region" evidence="1">
    <location>
        <begin position="592"/>
        <end position="626"/>
    </location>
</feature>
<keyword evidence="3" id="KW-0812">Transmembrane</keyword>
<dbReference type="SUPFAM" id="SSF49562">
    <property type="entry name" value="C2 domain (Calcium/lipid-binding domain, CaLB)"/>
    <property type="match status" value="1"/>
</dbReference>
<evidence type="ECO:0000313" key="9">
    <source>
        <dbReference type="Proteomes" id="UP000694941"/>
    </source>
</evidence>
<dbReference type="Pfam" id="PF17661">
    <property type="entry name" value="DUF5523"/>
    <property type="match status" value="1"/>
</dbReference>
<feature type="domain" description="C2" evidence="4">
    <location>
        <begin position="1156"/>
        <end position="1201"/>
    </location>
</feature>
<dbReference type="InterPro" id="IPR041510">
    <property type="entry name" value="DUF5523"/>
</dbReference>
<protein>
    <submittedName>
        <fullName evidence="10">Coiled-coil and C2 domain-containing protein 2A-like isoform X1</fullName>
    </submittedName>
</protein>
<gene>
    <name evidence="10" type="primary">LOC106462414</name>
</gene>
<proteinExistence type="predicted"/>
<evidence type="ECO:0000256" key="3">
    <source>
        <dbReference type="SAM" id="Phobius"/>
    </source>
</evidence>
<dbReference type="Pfam" id="PF24652">
    <property type="entry name" value="CEP76_C"/>
    <property type="match status" value="1"/>
</dbReference>
<feature type="domain" description="CEP76/DRC7 peptidase-like" evidence="8">
    <location>
        <begin position="1413"/>
        <end position="1530"/>
    </location>
</feature>
<dbReference type="PANTHER" id="PTHR20837">
    <property type="entry name" value="CENTROSOMAL PROTEIN-RELATED"/>
    <property type="match status" value="1"/>
</dbReference>
<dbReference type="Pfam" id="PF15625">
    <property type="entry name" value="CC2D2AN-C2"/>
    <property type="match status" value="1"/>
</dbReference>